<evidence type="ECO:0000313" key="2">
    <source>
        <dbReference type="Proteomes" id="UP001060085"/>
    </source>
</evidence>
<evidence type="ECO:0000313" key="1">
    <source>
        <dbReference type="EMBL" id="KAI5670612.1"/>
    </source>
</evidence>
<name>A0ACC0BD96_CATRO</name>
<proteinExistence type="predicted"/>
<reference evidence="2" key="1">
    <citation type="journal article" date="2023" name="Nat. Plants">
        <title>Single-cell RNA sequencing provides a high-resolution roadmap for understanding the multicellular compartmentation of specialized metabolism.</title>
        <authorList>
            <person name="Sun S."/>
            <person name="Shen X."/>
            <person name="Li Y."/>
            <person name="Li Y."/>
            <person name="Wang S."/>
            <person name="Li R."/>
            <person name="Zhang H."/>
            <person name="Shen G."/>
            <person name="Guo B."/>
            <person name="Wei J."/>
            <person name="Xu J."/>
            <person name="St-Pierre B."/>
            <person name="Chen S."/>
            <person name="Sun C."/>
        </authorList>
    </citation>
    <scope>NUCLEOTIDE SEQUENCE [LARGE SCALE GENOMIC DNA]</scope>
</reference>
<comment type="caution">
    <text evidence="1">The sequence shown here is derived from an EMBL/GenBank/DDBJ whole genome shotgun (WGS) entry which is preliminary data.</text>
</comment>
<dbReference type="Proteomes" id="UP001060085">
    <property type="component" value="Linkage Group LG03"/>
</dbReference>
<dbReference type="EMBL" id="CM044703">
    <property type="protein sequence ID" value="KAI5670612.1"/>
    <property type="molecule type" value="Genomic_DNA"/>
</dbReference>
<organism evidence="1 2">
    <name type="scientific">Catharanthus roseus</name>
    <name type="common">Madagascar periwinkle</name>
    <name type="synonym">Vinca rosea</name>
    <dbReference type="NCBI Taxonomy" id="4058"/>
    <lineage>
        <taxon>Eukaryota</taxon>
        <taxon>Viridiplantae</taxon>
        <taxon>Streptophyta</taxon>
        <taxon>Embryophyta</taxon>
        <taxon>Tracheophyta</taxon>
        <taxon>Spermatophyta</taxon>
        <taxon>Magnoliopsida</taxon>
        <taxon>eudicotyledons</taxon>
        <taxon>Gunneridae</taxon>
        <taxon>Pentapetalae</taxon>
        <taxon>asterids</taxon>
        <taxon>lamiids</taxon>
        <taxon>Gentianales</taxon>
        <taxon>Apocynaceae</taxon>
        <taxon>Rauvolfioideae</taxon>
        <taxon>Vinceae</taxon>
        <taxon>Catharanthinae</taxon>
        <taxon>Catharanthus</taxon>
    </lineage>
</organism>
<sequence>MANNVAEISSRWSLSGMTALVTGGTRGIGHAIVEELSVLGATVHTCSRNEAELNERLQEWGSKGFKVTGSVCDASSGEERLQLMEKVSSLFDGKLNILINNVGTNIRKPTSEYNSAEYSMLMATNLESSYNLCQLAYPLLKASGSGNIVFISSVAGLVHIFSGSIYGATKGAMNQLTRNLACEWAKDAIRVNCVAPWYIRTSLVEHLLSNKEFLDRIVSRTPLGRPGEPKEVSSLVAYLCLPAASYITGQVIAVDGGMTVNGFGASEAAINFSV</sequence>
<gene>
    <name evidence="1" type="ORF">M9H77_10976</name>
</gene>
<accession>A0ACC0BD96</accession>
<protein>
    <submittedName>
        <fullName evidence="1">Uncharacterized protein</fullName>
    </submittedName>
</protein>
<keyword evidence="2" id="KW-1185">Reference proteome</keyword>